<protein>
    <submittedName>
        <fullName evidence="1">Uncharacterized protein</fullName>
    </submittedName>
</protein>
<accession>A0A2Z6S5Z5</accession>
<sequence length="67" mass="7970">MNMAYLIKVLHLPFLKFYPNLLNRLHHTHVFVFLSIQLMKHMLIPSRVERQNISAYQIAEILAKIPN</sequence>
<name>A0A2Z6S5Z5_9GLOM</name>
<evidence type="ECO:0000313" key="2">
    <source>
        <dbReference type="Proteomes" id="UP000247702"/>
    </source>
</evidence>
<dbReference type="Proteomes" id="UP000247702">
    <property type="component" value="Unassembled WGS sequence"/>
</dbReference>
<dbReference type="AlphaFoldDB" id="A0A2Z6S5Z5"/>
<reference evidence="1 2" key="1">
    <citation type="submission" date="2017-11" db="EMBL/GenBank/DDBJ databases">
        <title>The genome of Rhizophagus clarus HR1 reveals common genetic basis of auxotrophy among arbuscular mycorrhizal fungi.</title>
        <authorList>
            <person name="Kobayashi Y."/>
        </authorList>
    </citation>
    <scope>NUCLEOTIDE SEQUENCE [LARGE SCALE GENOMIC DNA]</scope>
    <source>
        <strain evidence="1 2">HR1</strain>
    </source>
</reference>
<proteinExistence type="predicted"/>
<keyword evidence="2" id="KW-1185">Reference proteome</keyword>
<gene>
    <name evidence="1" type="ORF">RclHR1_03590011</name>
</gene>
<dbReference type="EMBL" id="BEXD01002879">
    <property type="protein sequence ID" value="GBB99636.1"/>
    <property type="molecule type" value="Genomic_DNA"/>
</dbReference>
<comment type="caution">
    <text evidence="1">The sequence shown here is derived from an EMBL/GenBank/DDBJ whole genome shotgun (WGS) entry which is preliminary data.</text>
</comment>
<organism evidence="1 2">
    <name type="scientific">Rhizophagus clarus</name>
    <dbReference type="NCBI Taxonomy" id="94130"/>
    <lineage>
        <taxon>Eukaryota</taxon>
        <taxon>Fungi</taxon>
        <taxon>Fungi incertae sedis</taxon>
        <taxon>Mucoromycota</taxon>
        <taxon>Glomeromycotina</taxon>
        <taxon>Glomeromycetes</taxon>
        <taxon>Glomerales</taxon>
        <taxon>Glomeraceae</taxon>
        <taxon>Rhizophagus</taxon>
    </lineage>
</organism>
<evidence type="ECO:0000313" key="1">
    <source>
        <dbReference type="EMBL" id="GBB99636.1"/>
    </source>
</evidence>